<evidence type="ECO:0000313" key="2">
    <source>
        <dbReference type="Proteomes" id="UP000203589"/>
    </source>
</evidence>
<dbReference type="KEGG" id="aht:ANTHELSMS3_02373"/>
<dbReference type="OrthoDB" id="7619504at2"/>
<dbReference type="Proteomes" id="UP000203589">
    <property type="component" value="Chromosome"/>
</dbReference>
<sequence length="123" mass="14543">MKALIERGCARRYAYTTITEGHWQMDPDTSLTDFRMRDGSRNFLTLPIVKSPGQLWRSLWRLKHVKRKANVQSVTDAWITFSWRGWEIAIHDPYGEYWFFAEDPQTPGDVLEEIRQHFLKAGL</sequence>
<evidence type="ECO:0000313" key="1">
    <source>
        <dbReference type="EMBL" id="ASP21048.1"/>
    </source>
</evidence>
<dbReference type="AlphaFoldDB" id="A0A222E4Y6"/>
<name>A0A222E4Y6_9RHOB</name>
<protein>
    <submittedName>
        <fullName evidence="1">Uncharacterized protein</fullName>
    </submittedName>
</protein>
<dbReference type="EMBL" id="CP022540">
    <property type="protein sequence ID" value="ASP21048.1"/>
    <property type="molecule type" value="Genomic_DNA"/>
</dbReference>
<organism evidence="1 2">
    <name type="scientific">Antarctobacter heliothermus</name>
    <dbReference type="NCBI Taxonomy" id="74033"/>
    <lineage>
        <taxon>Bacteria</taxon>
        <taxon>Pseudomonadati</taxon>
        <taxon>Pseudomonadota</taxon>
        <taxon>Alphaproteobacteria</taxon>
        <taxon>Rhodobacterales</taxon>
        <taxon>Roseobacteraceae</taxon>
        <taxon>Antarctobacter</taxon>
    </lineage>
</organism>
<keyword evidence="2" id="KW-1185">Reference proteome</keyword>
<proteinExistence type="predicted"/>
<accession>A0A222E4Y6</accession>
<reference evidence="1 2" key="1">
    <citation type="submission" date="2017-07" db="EMBL/GenBank/DDBJ databases">
        <title>Genome Sequence of Antarctobacter heliothermus Strain SMS3 Isolated from a culture of the Diatom Skeletonema marinoi.</title>
        <authorList>
            <person name="Topel M."/>
            <person name="Pinder M.I.M."/>
            <person name="Johansson O.N."/>
            <person name="Kourtchenko O."/>
            <person name="Godhe A."/>
            <person name="Clarke A.K."/>
        </authorList>
    </citation>
    <scope>NUCLEOTIDE SEQUENCE [LARGE SCALE GENOMIC DNA]</scope>
    <source>
        <strain evidence="1 2">SMS3</strain>
    </source>
</reference>
<dbReference type="RefSeq" id="WP_094035015.1">
    <property type="nucleotide sequence ID" value="NZ_CP022540.1"/>
</dbReference>
<gene>
    <name evidence="1" type="ORF">ANTHELSMS3_02373</name>
</gene>